<dbReference type="Proteomes" id="UP000503640">
    <property type="component" value="Unassembled WGS sequence"/>
</dbReference>
<sequence length="186" mass="19501">MTGAARRAGLALAVSAVAAALLAGCPLPQPLAEVARVDGGVISPPRIVAESAVPAETIIFVSQGCSAAVFSLGAEVEDVNTLEAVEARWFVDYQATLPQIPLSQPVPAGDDPANPIRAVVPYPFDAVAWNNGVPLHVVELVVSNAFKAITPTDARQNHSAQDGFETAVYRWVFQYVPAGDARGRCQ</sequence>
<dbReference type="AlphaFoldDB" id="A0A7I9VM45"/>
<gene>
    <name evidence="2" type="ORF">AMYX_22120</name>
</gene>
<evidence type="ECO:0000313" key="2">
    <source>
        <dbReference type="EMBL" id="GEJ57471.1"/>
    </source>
</evidence>
<evidence type="ECO:0000256" key="1">
    <source>
        <dbReference type="SAM" id="SignalP"/>
    </source>
</evidence>
<dbReference type="PROSITE" id="PS51257">
    <property type="entry name" value="PROKAR_LIPOPROTEIN"/>
    <property type="match status" value="1"/>
</dbReference>
<protein>
    <recommendedName>
        <fullName evidence="4">Lipoprotein</fullName>
    </recommendedName>
</protein>
<reference evidence="3" key="1">
    <citation type="journal article" date="2020" name="Appl. Environ. Microbiol.">
        <title>Diazotrophic Anaeromyxobacter Isolates from Soils.</title>
        <authorList>
            <person name="Masuda Y."/>
            <person name="Yamanaka H."/>
            <person name="Xu Z.X."/>
            <person name="Shiratori Y."/>
            <person name="Aono T."/>
            <person name="Amachi S."/>
            <person name="Senoo K."/>
            <person name="Itoh H."/>
        </authorList>
    </citation>
    <scope>NUCLEOTIDE SEQUENCE [LARGE SCALE GENOMIC DNA]</scope>
    <source>
        <strain evidence="3">R267</strain>
    </source>
</reference>
<dbReference type="RefSeq" id="WP_176064989.1">
    <property type="nucleotide sequence ID" value="NZ_BJTG01000004.1"/>
</dbReference>
<keyword evidence="1" id="KW-0732">Signal</keyword>
<dbReference type="EMBL" id="BJTG01000004">
    <property type="protein sequence ID" value="GEJ57471.1"/>
    <property type="molecule type" value="Genomic_DNA"/>
</dbReference>
<evidence type="ECO:0008006" key="4">
    <source>
        <dbReference type="Google" id="ProtNLM"/>
    </source>
</evidence>
<proteinExistence type="predicted"/>
<organism evidence="2 3">
    <name type="scientific">Anaeromyxobacter diazotrophicus</name>
    <dbReference type="NCBI Taxonomy" id="2590199"/>
    <lineage>
        <taxon>Bacteria</taxon>
        <taxon>Pseudomonadati</taxon>
        <taxon>Myxococcota</taxon>
        <taxon>Myxococcia</taxon>
        <taxon>Myxococcales</taxon>
        <taxon>Cystobacterineae</taxon>
        <taxon>Anaeromyxobacteraceae</taxon>
        <taxon>Anaeromyxobacter</taxon>
    </lineage>
</organism>
<evidence type="ECO:0000313" key="3">
    <source>
        <dbReference type="Proteomes" id="UP000503640"/>
    </source>
</evidence>
<feature type="chain" id="PRO_5029680364" description="Lipoprotein" evidence="1">
    <location>
        <begin position="24"/>
        <end position="186"/>
    </location>
</feature>
<keyword evidence="3" id="KW-1185">Reference proteome</keyword>
<accession>A0A7I9VM45</accession>
<name>A0A7I9VM45_9BACT</name>
<feature type="signal peptide" evidence="1">
    <location>
        <begin position="1"/>
        <end position="23"/>
    </location>
</feature>
<comment type="caution">
    <text evidence="2">The sequence shown here is derived from an EMBL/GenBank/DDBJ whole genome shotgun (WGS) entry which is preliminary data.</text>
</comment>